<comment type="caution">
    <text evidence="1">The sequence shown here is derived from an EMBL/GenBank/DDBJ whole genome shotgun (WGS) entry which is preliminary data.</text>
</comment>
<dbReference type="Proteomes" id="UP000562395">
    <property type="component" value="Unassembled WGS sequence"/>
</dbReference>
<accession>A0A7W6EWI9</accession>
<evidence type="ECO:0000313" key="1">
    <source>
        <dbReference type="EMBL" id="MBB3860899.1"/>
    </source>
</evidence>
<keyword evidence="2" id="KW-1185">Reference proteome</keyword>
<dbReference type="AlphaFoldDB" id="A0A7W6EWI9"/>
<evidence type="ECO:0000313" key="2">
    <source>
        <dbReference type="Proteomes" id="UP000562395"/>
    </source>
</evidence>
<dbReference type="RefSeq" id="WP_183613144.1">
    <property type="nucleotide sequence ID" value="NZ_JACICY010000004.1"/>
</dbReference>
<reference evidence="1 2" key="1">
    <citation type="submission" date="2020-08" db="EMBL/GenBank/DDBJ databases">
        <title>Genomic Encyclopedia of Type Strains, Phase IV (KMG-IV): sequencing the most valuable type-strain genomes for metagenomic binning, comparative biology and taxonomic classification.</title>
        <authorList>
            <person name="Goeker M."/>
        </authorList>
    </citation>
    <scope>NUCLEOTIDE SEQUENCE [LARGE SCALE GENOMIC DNA]</scope>
    <source>
        <strain evidence="1 2">DSM 14552</strain>
    </source>
</reference>
<sequence>MQSRQNTSVVLTALRPWVAAVALGFGRIAPAGLVSDLPGVPKGTLGWINIDVSGELIAIDSQVRPVAL</sequence>
<dbReference type="EMBL" id="JACICY010000004">
    <property type="protein sequence ID" value="MBB3860899.1"/>
    <property type="molecule type" value="Genomic_DNA"/>
</dbReference>
<name>A0A7W6EWI9_9SPHN</name>
<protein>
    <submittedName>
        <fullName evidence="1">Uncharacterized protein</fullName>
    </submittedName>
</protein>
<organism evidence="1 2">
    <name type="scientific">Novosphingobium hassiacum</name>
    <dbReference type="NCBI Taxonomy" id="173676"/>
    <lineage>
        <taxon>Bacteria</taxon>
        <taxon>Pseudomonadati</taxon>
        <taxon>Pseudomonadota</taxon>
        <taxon>Alphaproteobacteria</taxon>
        <taxon>Sphingomonadales</taxon>
        <taxon>Sphingomonadaceae</taxon>
        <taxon>Novosphingobium</taxon>
    </lineage>
</organism>
<gene>
    <name evidence="1" type="ORF">GGQ88_002168</name>
</gene>
<proteinExistence type="predicted"/>